<reference evidence="2 3" key="1">
    <citation type="journal article" date="2016" name="Mol. Biol. Evol.">
        <title>Comparative Genomics of Early-Diverging Mushroom-Forming Fungi Provides Insights into the Origins of Lignocellulose Decay Capabilities.</title>
        <authorList>
            <person name="Nagy L.G."/>
            <person name="Riley R."/>
            <person name="Tritt A."/>
            <person name="Adam C."/>
            <person name="Daum C."/>
            <person name="Floudas D."/>
            <person name="Sun H."/>
            <person name="Yadav J.S."/>
            <person name="Pangilinan J."/>
            <person name="Larsson K.H."/>
            <person name="Matsuura K."/>
            <person name="Barry K."/>
            <person name="Labutti K."/>
            <person name="Kuo R."/>
            <person name="Ohm R.A."/>
            <person name="Bhattacharya S.S."/>
            <person name="Shirouzu T."/>
            <person name="Yoshinaga Y."/>
            <person name="Martin F.M."/>
            <person name="Grigoriev I.V."/>
            <person name="Hibbett D.S."/>
        </authorList>
    </citation>
    <scope>NUCLEOTIDE SEQUENCE [LARGE SCALE GENOMIC DNA]</scope>
    <source>
        <strain evidence="2 3">HHB9708</strain>
    </source>
</reference>
<proteinExistence type="predicted"/>
<feature type="compositionally biased region" description="Polar residues" evidence="1">
    <location>
        <begin position="310"/>
        <end position="320"/>
    </location>
</feature>
<keyword evidence="3" id="KW-1185">Reference proteome</keyword>
<feature type="compositionally biased region" description="Basic residues" evidence="1">
    <location>
        <begin position="206"/>
        <end position="227"/>
    </location>
</feature>
<organism evidence="2 3">
    <name type="scientific">Sistotremastrum niveocremeum HHB9708</name>
    <dbReference type="NCBI Taxonomy" id="1314777"/>
    <lineage>
        <taxon>Eukaryota</taxon>
        <taxon>Fungi</taxon>
        <taxon>Dikarya</taxon>
        <taxon>Basidiomycota</taxon>
        <taxon>Agaricomycotina</taxon>
        <taxon>Agaricomycetes</taxon>
        <taxon>Sistotremastrales</taxon>
        <taxon>Sistotremastraceae</taxon>
        <taxon>Sertulicium</taxon>
        <taxon>Sertulicium niveocremeum</taxon>
    </lineage>
</organism>
<name>A0A164VT49_9AGAM</name>
<evidence type="ECO:0000256" key="1">
    <source>
        <dbReference type="SAM" id="MobiDB-lite"/>
    </source>
</evidence>
<gene>
    <name evidence="2" type="ORF">SISNIDRAFT_43484</name>
</gene>
<dbReference type="AlphaFoldDB" id="A0A164VT49"/>
<feature type="compositionally biased region" description="Basic and acidic residues" evidence="1">
    <location>
        <begin position="157"/>
        <end position="167"/>
    </location>
</feature>
<dbReference type="OrthoDB" id="2507743at2759"/>
<feature type="region of interest" description="Disordered" evidence="1">
    <location>
        <begin position="53"/>
        <end position="74"/>
    </location>
</feature>
<dbReference type="Proteomes" id="UP000076722">
    <property type="component" value="Unassembled WGS sequence"/>
</dbReference>
<feature type="region of interest" description="Disordered" evidence="1">
    <location>
        <begin position="157"/>
        <end position="254"/>
    </location>
</feature>
<feature type="region of interest" description="Disordered" evidence="1">
    <location>
        <begin position="288"/>
        <end position="397"/>
    </location>
</feature>
<evidence type="ECO:0000313" key="2">
    <source>
        <dbReference type="EMBL" id="KZS94442.1"/>
    </source>
</evidence>
<protein>
    <submittedName>
        <fullName evidence="2">Uncharacterized protein</fullName>
    </submittedName>
</protein>
<dbReference type="STRING" id="1314777.A0A164VT49"/>
<sequence>MFQFTFSIPSLRNPFSTSTPSSSPKIHAPTPLLPHRVPHLAHTLVRHPSQFRLSPSPVGVAPEGQLSRKRGWEPSYTPSAVSTAAVTTGGYLDTPAKYRDFAMTEEHDQVIDALIDDLRPAKKRRTVTESVVATAFSAALISTAVGLTVYRMWRDRGKATDSPRPECKSPPPPYEEQWHQQRVDTPQLPSTPQPAPERTSVSQHNRPLRHRKSNVPRTSRVARKPLSHKPSVDHSWPLDPPEDSANEAGNSEHELDRQIDWMGAKLSALIEQGRRALNTEVVVLSEAKEDEVDDGTGNWVEEGQAPVPASITSMTSSTKSPRLFGTSVATSVPRHRSHSPSKSVAASPKTRSRAHSRASAGGKRSAVGLSPGPQAGKGEVEVLFESGPSTSDDLSPHIREAMARARAVRSLGR</sequence>
<accession>A0A164VT49</accession>
<dbReference type="EMBL" id="KV419404">
    <property type="protein sequence ID" value="KZS94442.1"/>
    <property type="molecule type" value="Genomic_DNA"/>
</dbReference>
<evidence type="ECO:0000313" key="3">
    <source>
        <dbReference type="Proteomes" id="UP000076722"/>
    </source>
</evidence>